<accession>A0A8X6M832</accession>
<evidence type="ECO:0000313" key="2">
    <source>
        <dbReference type="EMBL" id="GFS29393.1"/>
    </source>
</evidence>
<protein>
    <submittedName>
        <fullName evidence="2">Uncharacterized protein</fullName>
    </submittedName>
</protein>
<evidence type="ECO:0000313" key="3">
    <source>
        <dbReference type="Proteomes" id="UP000887013"/>
    </source>
</evidence>
<comment type="caution">
    <text evidence="2">The sequence shown here is derived from an EMBL/GenBank/DDBJ whole genome shotgun (WGS) entry which is preliminary data.</text>
</comment>
<sequence length="93" mass="10710">MDSDLVNSNSSQDEMEQQPEGPSFLQSLNLDAITVKLECSTFSSDIFNICLLIDEKINELPRVQFSCLRDKDEMNKLILKIQEEVRLKFQALK</sequence>
<feature type="compositionally biased region" description="Polar residues" evidence="1">
    <location>
        <begin position="1"/>
        <end position="12"/>
    </location>
</feature>
<name>A0A8X6M832_NEPPI</name>
<keyword evidence="3" id="KW-1185">Reference proteome</keyword>
<gene>
    <name evidence="2" type="ORF">NPIL_586561</name>
</gene>
<organism evidence="2 3">
    <name type="scientific">Nephila pilipes</name>
    <name type="common">Giant wood spider</name>
    <name type="synonym">Nephila maculata</name>
    <dbReference type="NCBI Taxonomy" id="299642"/>
    <lineage>
        <taxon>Eukaryota</taxon>
        <taxon>Metazoa</taxon>
        <taxon>Ecdysozoa</taxon>
        <taxon>Arthropoda</taxon>
        <taxon>Chelicerata</taxon>
        <taxon>Arachnida</taxon>
        <taxon>Araneae</taxon>
        <taxon>Araneomorphae</taxon>
        <taxon>Entelegynae</taxon>
        <taxon>Araneoidea</taxon>
        <taxon>Nephilidae</taxon>
        <taxon>Nephila</taxon>
    </lineage>
</organism>
<reference evidence="2" key="1">
    <citation type="submission" date="2020-08" db="EMBL/GenBank/DDBJ databases">
        <title>Multicomponent nature underlies the extraordinary mechanical properties of spider dragline silk.</title>
        <authorList>
            <person name="Kono N."/>
            <person name="Nakamura H."/>
            <person name="Mori M."/>
            <person name="Yoshida Y."/>
            <person name="Ohtoshi R."/>
            <person name="Malay A.D."/>
            <person name="Moran D.A.P."/>
            <person name="Tomita M."/>
            <person name="Numata K."/>
            <person name="Arakawa K."/>
        </authorList>
    </citation>
    <scope>NUCLEOTIDE SEQUENCE</scope>
</reference>
<dbReference type="Proteomes" id="UP000887013">
    <property type="component" value="Unassembled WGS sequence"/>
</dbReference>
<dbReference type="EMBL" id="BMAW01087367">
    <property type="protein sequence ID" value="GFS29393.1"/>
    <property type="molecule type" value="Genomic_DNA"/>
</dbReference>
<evidence type="ECO:0000256" key="1">
    <source>
        <dbReference type="SAM" id="MobiDB-lite"/>
    </source>
</evidence>
<dbReference type="AlphaFoldDB" id="A0A8X6M832"/>
<proteinExistence type="predicted"/>
<feature type="region of interest" description="Disordered" evidence="1">
    <location>
        <begin position="1"/>
        <end position="22"/>
    </location>
</feature>